<dbReference type="SUPFAM" id="SSF102198">
    <property type="entry name" value="Putative cyclase"/>
    <property type="match status" value="1"/>
</dbReference>
<reference evidence="2" key="1">
    <citation type="journal article" date="2019" name="Int. J. Syst. Evol. Microbiol.">
        <title>The Global Catalogue of Microorganisms (GCM) 10K type strain sequencing project: providing services to taxonomists for standard genome sequencing and annotation.</title>
        <authorList>
            <consortium name="The Broad Institute Genomics Platform"/>
            <consortium name="The Broad Institute Genome Sequencing Center for Infectious Disease"/>
            <person name="Wu L."/>
            <person name="Ma J."/>
        </authorList>
    </citation>
    <scope>NUCLEOTIDE SEQUENCE [LARGE SCALE GENOMIC DNA]</scope>
    <source>
        <strain evidence="2">JCM 17804</strain>
    </source>
</reference>
<evidence type="ECO:0000313" key="1">
    <source>
        <dbReference type="EMBL" id="GAA4356955.1"/>
    </source>
</evidence>
<dbReference type="EMBL" id="BAABGJ010000081">
    <property type="protein sequence ID" value="GAA4356955.1"/>
    <property type="molecule type" value="Genomic_DNA"/>
</dbReference>
<dbReference type="PANTHER" id="PTHR34861:SF10">
    <property type="entry name" value="CYCLASE"/>
    <property type="match status" value="1"/>
</dbReference>
<keyword evidence="2" id="KW-1185">Reference proteome</keyword>
<comment type="caution">
    <text evidence="1">The sequence shown here is derived from an EMBL/GenBank/DDBJ whole genome shotgun (WGS) entry which is preliminary data.</text>
</comment>
<protein>
    <submittedName>
        <fullName evidence="1">Cyclase family protein</fullName>
    </submittedName>
</protein>
<dbReference type="Gene3D" id="3.50.30.50">
    <property type="entry name" value="Putative cyclase"/>
    <property type="match status" value="1"/>
</dbReference>
<dbReference type="Pfam" id="PF04199">
    <property type="entry name" value="Cyclase"/>
    <property type="match status" value="1"/>
</dbReference>
<evidence type="ECO:0000313" key="2">
    <source>
        <dbReference type="Proteomes" id="UP001500975"/>
    </source>
</evidence>
<dbReference type="InterPro" id="IPR037175">
    <property type="entry name" value="KFase_sf"/>
</dbReference>
<dbReference type="PANTHER" id="PTHR34861">
    <property type="match status" value="1"/>
</dbReference>
<organism evidence="1 2">
    <name type="scientific">Variovorax defluvii</name>
    <dbReference type="NCBI Taxonomy" id="913761"/>
    <lineage>
        <taxon>Bacteria</taxon>
        <taxon>Pseudomonadati</taxon>
        <taxon>Pseudomonadota</taxon>
        <taxon>Betaproteobacteria</taxon>
        <taxon>Burkholderiales</taxon>
        <taxon>Comamonadaceae</taxon>
        <taxon>Variovorax</taxon>
    </lineage>
</organism>
<proteinExistence type="predicted"/>
<dbReference type="Proteomes" id="UP001500975">
    <property type="component" value="Unassembled WGS sequence"/>
</dbReference>
<gene>
    <name evidence="1" type="ORF">GCM10023165_50370</name>
</gene>
<name>A0ABP8IE75_9BURK</name>
<sequence length="333" mass="36500">MERTSSEHLRGIRANELDRGLTRADVEAMAERVSNWGKWGPDDELGTLNYVGPEELRAAAALVRKGKAISLGLDFNLFGPQTTGWGGRFNPIHTMLATGTDAVAGVQDAGGVRYADDMVSMPLQCGTQWDALGHVFYGDKMWNGYEARLVDSAGAKKNGIEKTRSRMVGRGVLLDVARFKGGDYLCDGYGISNADLDGCAKHQKVEIRRGDFVIVRTGQMEERLARGNWDKYAGGDAPGLRFETAAWIHERQIAAICADTWGCEVRPGEVRETNQPWHWVVIPKIGITMGEIFNLKELADDCLEDGVYEFLFCAPPLPITGAVGSPINPIVLK</sequence>
<dbReference type="InterPro" id="IPR007325">
    <property type="entry name" value="KFase/CYL"/>
</dbReference>
<dbReference type="RefSeq" id="WP_345541455.1">
    <property type="nucleotide sequence ID" value="NZ_BAABGJ010000081.1"/>
</dbReference>
<accession>A0ABP8IE75</accession>